<dbReference type="InterPro" id="IPR032675">
    <property type="entry name" value="LRR_dom_sf"/>
</dbReference>
<dbReference type="EMBL" id="AYXG01000228">
    <property type="protein sequence ID" value="EWC58804.1"/>
    <property type="molecule type" value="Genomic_DNA"/>
</dbReference>
<reference evidence="5 6" key="1">
    <citation type="journal article" date="2014" name="Genome Announc.">
        <title>Draft Genome Sequence of the Antitrypanosomally Active Sponge-Associated Bacterium Actinokineospora sp. Strain EG49.</title>
        <authorList>
            <person name="Harjes J."/>
            <person name="Ryu T."/>
            <person name="Abdelmohsen U.R."/>
            <person name="Moitinho-Silva L."/>
            <person name="Horn H."/>
            <person name="Ravasi T."/>
            <person name="Hentschel U."/>
        </authorList>
    </citation>
    <scope>NUCLEOTIDE SEQUENCE [LARGE SCALE GENOMIC DNA]</scope>
    <source>
        <strain evidence="5 6">EG49</strain>
    </source>
</reference>
<evidence type="ECO:0000313" key="6">
    <source>
        <dbReference type="Proteomes" id="UP000019277"/>
    </source>
</evidence>
<dbReference type="SUPFAM" id="SSF52058">
    <property type="entry name" value="L domain-like"/>
    <property type="match status" value="1"/>
</dbReference>
<dbReference type="AlphaFoldDB" id="W7IXN9"/>
<accession>W7IXN9</accession>
<keyword evidence="1" id="KW-0547">Nucleotide-binding</keyword>
<protein>
    <submittedName>
        <fullName evidence="5">Putative large ATP-binding protein</fullName>
    </submittedName>
</protein>
<comment type="caution">
    <text evidence="5">The sequence shown here is derived from an EMBL/GenBank/DDBJ whole genome shotgun (WGS) entry which is preliminary data.</text>
</comment>
<dbReference type="SUPFAM" id="SSF52540">
    <property type="entry name" value="P-loop containing nucleoside triphosphate hydrolases"/>
    <property type="match status" value="1"/>
</dbReference>
<dbReference type="STRING" id="909613.UO65_5921"/>
<evidence type="ECO:0000259" key="4">
    <source>
        <dbReference type="PROSITE" id="PS50837"/>
    </source>
</evidence>
<evidence type="ECO:0000256" key="1">
    <source>
        <dbReference type="ARBA" id="ARBA00022741"/>
    </source>
</evidence>
<keyword evidence="6" id="KW-1185">Reference proteome</keyword>
<dbReference type="Gene3D" id="3.40.50.300">
    <property type="entry name" value="P-loop containing nucleotide triphosphate hydrolases"/>
    <property type="match status" value="1"/>
</dbReference>
<sequence>MTGAPAPVTAGRVARSHPRAHRTGHHRGVLEIALTLGRLVATHAAKAWLGDRRKKVERTASLTDLTLPGAADGFTRRKLSRQLEDIGDRVAQRLEPALHTELRGLPDNERQAALDAVIDTLCDVDLTDTLLLSADLDPAELVRRIRAEVPDATRRAGLSADAVALFDLVLLETCACLVSVITQLPAFQPRALTELLSRVGDLADSVGEVLNRLPRPSLTAPDGTTLDDDFARRYLGFLSEALDELEMFGIDVRRYRPRTSVSVAYLSLTVSGAAPKEEWLSILDHQRTEGIRVEQALAGSRRTLLRGTAGSGKTTLLQWIAVTASRAGFTGPLAPWNGKVPFLVRLRSFADGNLPQPAGLIAAAAAPIADFEPTAWAARQFVDGRAVLLIDGVDELRADRRSRVRRWLSELLVAYPHTEVVVTSRPAAAKPRWLTELGFQTLDLEPMTPADIAEFTQRWHAAVRQTGGLPCPVEELGEYEAALLRQLEGNRHLRALAATPLLCAMLCALNLDRRKHLPPDRMHLYAAALDLLLERRDVEREIPSEILLSGSAKVTILQYLAWWLTLCARSEAKVEEAVHQIGAAIRRVPGAQGIEAGEMLEHLLERSGVLREPVPGRVDFVHRTFQEYLAGKYAAEEHYGEVLVRNAHLEQWRETVIMGVGHAAVPVRREIINAILDRAAAEPRHSRKLRLVAAGCMETAHTLDEDTAARLDTALETLFPPKRSVEARSLSTLGDRTLRHLPHDLSSVSAASAAACVRSAVLVGSPQALRLLGRYALDPRTQVQQALASGWNFANPEHYAKEVLANAPLSSGHILIESATHVQYLSVLQHLKSFTVNIFGHRADLSFLSVDDRLTALVLGQVDYPDIDLSPLRQMAHLQEIVLLGDTGKGITGLNTLRALTRLNMLRLTTPRTRKMEFISTLSELVYLGIHDAPGLKDVSTAMSLPKLENLTLWGSSNPNFGRSESPSIQVLTFDKNVDLKSTLPLFPNIRILSLWLDEEGQDITPVQRVRTLEELNLIGHHGRVDLTPLTVLDQPVTITLHGVEATGLDKLGPNITVTGGPQ</sequence>
<evidence type="ECO:0000256" key="2">
    <source>
        <dbReference type="ARBA" id="ARBA00022840"/>
    </source>
</evidence>
<feature type="region of interest" description="Disordered" evidence="3">
    <location>
        <begin position="1"/>
        <end position="26"/>
    </location>
</feature>
<dbReference type="GO" id="GO:0005524">
    <property type="term" value="F:ATP binding"/>
    <property type="evidence" value="ECO:0007669"/>
    <property type="project" value="UniProtKB-KW"/>
</dbReference>
<feature type="domain" description="NACHT" evidence="4">
    <location>
        <begin position="301"/>
        <end position="636"/>
    </location>
</feature>
<proteinExistence type="predicted"/>
<dbReference type="PROSITE" id="PS50837">
    <property type="entry name" value="NACHT"/>
    <property type="match status" value="1"/>
</dbReference>
<dbReference type="Proteomes" id="UP000019277">
    <property type="component" value="Unassembled WGS sequence"/>
</dbReference>
<feature type="compositionally biased region" description="Basic residues" evidence="3">
    <location>
        <begin position="14"/>
        <end position="26"/>
    </location>
</feature>
<name>W7IXN9_9PSEU</name>
<gene>
    <name evidence="5" type="ORF">UO65_5921</name>
</gene>
<dbReference type="Gene3D" id="3.80.10.10">
    <property type="entry name" value="Ribonuclease Inhibitor"/>
    <property type="match status" value="1"/>
</dbReference>
<dbReference type="PANTHER" id="PTHR46844:SF1">
    <property type="entry name" value="SLR5058 PROTEIN"/>
    <property type="match status" value="1"/>
</dbReference>
<dbReference type="InterPro" id="IPR007111">
    <property type="entry name" value="NACHT_NTPase"/>
</dbReference>
<dbReference type="InterPro" id="IPR027417">
    <property type="entry name" value="P-loop_NTPase"/>
</dbReference>
<dbReference type="eggNOG" id="COG5635">
    <property type="taxonomic scope" value="Bacteria"/>
</dbReference>
<keyword evidence="2 5" id="KW-0067">ATP-binding</keyword>
<dbReference type="Pfam" id="PF22733">
    <property type="entry name" value="NNH1"/>
    <property type="match status" value="1"/>
</dbReference>
<evidence type="ECO:0000256" key="3">
    <source>
        <dbReference type="SAM" id="MobiDB-lite"/>
    </source>
</evidence>
<organism evidence="5 6">
    <name type="scientific">Actinokineospora spheciospongiae</name>
    <dbReference type="NCBI Taxonomy" id="909613"/>
    <lineage>
        <taxon>Bacteria</taxon>
        <taxon>Bacillati</taxon>
        <taxon>Actinomycetota</taxon>
        <taxon>Actinomycetes</taxon>
        <taxon>Pseudonocardiales</taxon>
        <taxon>Pseudonocardiaceae</taxon>
        <taxon>Actinokineospora</taxon>
    </lineage>
</organism>
<dbReference type="PANTHER" id="PTHR46844">
    <property type="entry name" value="SLR5058 PROTEIN"/>
    <property type="match status" value="1"/>
</dbReference>
<dbReference type="InterPro" id="IPR054547">
    <property type="entry name" value="NNH1"/>
</dbReference>
<evidence type="ECO:0000313" key="5">
    <source>
        <dbReference type="EMBL" id="EWC58804.1"/>
    </source>
</evidence>
<dbReference type="Pfam" id="PF05729">
    <property type="entry name" value="NACHT"/>
    <property type="match status" value="1"/>
</dbReference>
<dbReference type="PATRIC" id="fig|909613.9.peg.5922"/>